<comment type="function">
    <text evidence="8">Part of a membrane-bound complex that couples electron transfer with translocation of ions across the membrane.</text>
</comment>
<evidence type="ECO:0000256" key="3">
    <source>
        <dbReference type="ARBA" id="ARBA00022692"/>
    </source>
</evidence>
<dbReference type="Pfam" id="PF02508">
    <property type="entry name" value="Rnf-Nqr"/>
    <property type="match status" value="1"/>
</dbReference>
<feature type="transmembrane region" description="Helical" evidence="8">
    <location>
        <begin position="71"/>
        <end position="91"/>
    </location>
</feature>
<keyword evidence="4 8" id="KW-1278">Translocase</keyword>
<evidence type="ECO:0000256" key="2">
    <source>
        <dbReference type="ARBA" id="ARBA00022448"/>
    </source>
</evidence>
<comment type="subcellular location">
    <subcellularLocation>
        <location evidence="8">Cell membrane</location>
        <topology evidence="8">Multi-pass membrane protein</topology>
    </subcellularLocation>
    <subcellularLocation>
        <location evidence="1">Endomembrane system</location>
        <topology evidence="1">Multi-pass membrane protein</topology>
    </subcellularLocation>
</comment>
<dbReference type="PIRSF" id="PIRSF006102">
    <property type="entry name" value="NQR_DE"/>
    <property type="match status" value="1"/>
</dbReference>
<evidence type="ECO:0000256" key="7">
    <source>
        <dbReference type="ARBA" id="ARBA00023136"/>
    </source>
</evidence>
<evidence type="ECO:0000313" key="9">
    <source>
        <dbReference type="EMBL" id="MBD8045484.1"/>
    </source>
</evidence>
<feature type="transmembrane region" description="Helical" evidence="8">
    <location>
        <begin position="127"/>
        <end position="152"/>
    </location>
</feature>
<evidence type="ECO:0000256" key="5">
    <source>
        <dbReference type="ARBA" id="ARBA00022982"/>
    </source>
</evidence>
<gene>
    <name evidence="8" type="primary">rnfE</name>
    <name evidence="9" type="ORF">H9637_00225</name>
</gene>
<protein>
    <recommendedName>
        <fullName evidence="8">Ion-translocating oxidoreductase complex subunit E</fullName>
        <ecNumber evidence="8">7.-.-.-</ecNumber>
    </recommendedName>
    <alternativeName>
        <fullName evidence="8">Rnf electron transport complex subunit E</fullName>
    </alternativeName>
</protein>
<comment type="subunit">
    <text evidence="8">The complex is composed of six subunits: RnfA, RnfB, RnfC, RnfD, RnfE and RnfG.</text>
</comment>
<keyword evidence="2 8" id="KW-0813">Transport</keyword>
<evidence type="ECO:0000256" key="1">
    <source>
        <dbReference type="ARBA" id="ARBA00004127"/>
    </source>
</evidence>
<sequence length="205" mass="21853">MKKLIERLKSGIITDNPVFVQVLAMCPTLAVTSSVKNAIGMGLAATAVLIGSNAVISMLRKLIPDKIRIPAFIVVIASFVTLIQFLVQAYLPELYKSLGIFIPLIVVNCIILGRAEAYASKNSVISSIFDAIGMGLGFTVALTILACIRELLGSGTIYGVQILPSSYEPMGIMQLAPGAFITLGIILAVMNQIKISKEKKAKAVK</sequence>
<evidence type="ECO:0000256" key="4">
    <source>
        <dbReference type="ARBA" id="ARBA00022967"/>
    </source>
</evidence>
<dbReference type="HAMAP" id="MF_00478">
    <property type="entry name" value="RsxE_RnfE"/>
    <property type="match status" value="1"/>
</dbReference>
<reference evidence="9 10" key="1">
    <citation type="submission" date="2020-08" db="EMBL/GenBank/DDBJ databases">
        <title>A Genomic Blueprint of the Chicken Gut Microbiome.</title>
        <authorList>
            <person name="Gilroy R."/>
            <person name="Ravi A."/>
            <person name="Getino M."/>
            <person name="Pursley I."/>
            <person name="Horton D.L."/>
            <person name="Alikhan N.-F."/>
            <person name="Baker D."/>
            <person name="Gharbi K."/>
            <person name="Hall N."/>
            <person name="Watson M."/>
            <person name="Adriaenssens E.M."/>
            <person name="Foster-Nyarko E."/>
            <person name="Jarju S."/>
            <person name="Secka A."/>
            <person name="Antonio M."/>
            <person name="Oren A."/>
            <person name="Chaudhuri R."/>
            <person name="La Ragione R.M."/>
            <person name="Hildebrand F."/>
            <person name="Pallen M.J."/>
        </authorList>
    </citation>
    <scope>NUCLEOTIDE SEQUENCE [LARGE SCALE GENOMIC DNA]</scope>
    <source>
        <strain evidence="9 10">N37</strain>
    </source>
</reference>
<evidence type="ECO:0000313" key="10">
    <source>
        <dbReference type="Proteomes" id="UP000627166"/>
    </source>
</evidence>
<feature type="transmembrane region" description="Helical" evidence="8">
    <location>
        <begin position="172"/>
        <end position="190"/>
    </location>
</feature>
<accession>A0ABR8YMP6</accession>
<keyword evidence="3 8" id="KW-0812">Transmembrane</keyword>
<dbReference type="PANTHER" id="PTHR30586:SF0">
    <property type="entry name" value="ION-TRANSLOCATING OXIDOREDUCTASE COMPLEX SUBUNIT E"/>
    <property type="match status" value="1"/>
</dbReference>
<organism evidence="9 10">
    <name type="scientific">Clostridium faecium</name>
    <dbReference type="NCBI Taxonomy" id="2762223"/>
    <lineage>
        <taxon>Bacteria</taxon>
        <taxon>Bacillati</taxon>
        <taxon>Bacillota</taxon>
        <taxon>Clostridia</taxon>
        <taxon>Eubacteriales</taxon>
        <taxon>Clostridiaceae</taxon>
        <taxon>Clostridium</taxon>
    </lineage>
</organism>
<proteinExistence type="inferred from homology"/>
<keyword evidence="6 8" id="KW-1133">Transmembrane helix</keyword>
<keyword evidence="7 8" id="KW-0472">Membrane</keyword>
<evidence type="ECO:0000256" key="8">
    <source>
        <dbReference type="HAMAP-Rule" id="MF_00478"/>
    </source>
</evidence>
<dbReference type="EMBL" id="JACSQB010000002">
    <property type="protein sequence ID" value="MBD8045484.1"/>
    <property type="molecule type" value="Genomic_DNA"/>
</dbReference>
<dbReference type="NCBIfam" id="NF009070">
    <property type="entry name" value="PRK12405.1"/>
    <property type="match status" value="1"/>
</dbReference>
<keyword evidence="5 8" id="KW-0249">Electron transport</keyword>
<keyword evidence="8" id="KW-1003">Cell membrane</keyword>
<dbReference type="PANTHER" id="PTHR30586">
    <property type="entry name" value="ELECTRON TRANSPORT COMPLEX PROTEIN RNFE"/>
    <property type="match status" value="1"/>
</dbReference>
<dbReference type="EC" id="7.-.-.-" evidence="8"/>
<comment type="caution">
    <text evidence="9">The sequence shown here is derived from an EMBL/GenBank/DDBJ whole genome shotgun (WGS) entry which is preliminary data.</text>
</comment>
<dbReference type="InterPro" id="IPR010968">
    <property type="entry name" value="RnfE"/>
</dbReference>
<feature type="transmembrane region" description="Helical" evidence="8">
    <location>
        <begin position="38"/>
        <end position="59"/>
    </location>
</feature>
<evidence type="ECO:0000256" key="6">
    <source>
        <dbReference type="ARBA" id="ARBA00022989"/>
    </source>
</evidence>
<keyword evidence="10" id="KW-1185">Reference proteome</keyword>
<comment type="similarity">
    <text evidence="8">Belongs to the NqrDE/RnfAE family.</text>
</comment>
<name>A0ABR8YMP6_9CLOT</name>
<dbReference type="RefSeq" id="WP_191738305.1">
    <property type="nucleotide sequence ID" value="NZ_JACSQB010000002.1"/>
</dbReference>
<dbReference type="NCBIfam" id="TIGR01948">
    <property type="entry name" value="rnfE"/>
    <property type="match status" value="1"/>
</dbReference>
<dbReference type="InterPro" id="IPR003667">
    <property type="entry name" value="NqrDE/RnfAE"/>
</dbReference>
<feature type="transmembrane region" description="Helical" evidence="8">
    <location>
        <begin position="97"/>
        <end position="115"/>
    </location>
</feature>
<dbReference type="Proteomes" id="UP000627166">
    <property type="component" value="Unassembled WGS sequence"/>
</dbReference>